<organism evidence="6 7">
    <name type="scientific">Azospirillum griseum</name>
    <dbReference type="NCBI Taxonomy" id="2496639"/>
    <lineage>
        <taxon>Bacteria</taxon>
        <taxon>Pseudomonadati</taxon>
        <taxon>Pseudomonadota</taxon>
        <taxon>Alphaproteobacteria</taxon>
        <taxon>Rhodospirillales</taxon>
        <taxon>Azospirillaceae</taxon>
        <taxon>Azospirillum</taxon>
    </lineage>
</organism>
<dbReference type="PROSITE" id="PS50931">
    <property type="entry name" value="HTH_LYSR"/>
    <property type="match status" value="1"/>
</dbReference>
<dbReference type="PANTHER" id="PTHR30346:SF0">
    <property type="entry name" value="HCA OPERON TRANSCRIPTIONAL ACTIVATOR HCAR"/>
    <property type="match status" value="1"/>
</dbReference>
<sequence>MDSGIELRHLRYAIAAAEQGSFRRAAAILGIQVSALSRCIRDLEDRIGASLFNRRSHGVQLTFAGKRFIQRASRLMTDLNEALHEAGIAGAGREGILRIGVLSSLTSAFPAMMINVHRAIYADVETVYAEASTVDHILAIRQNRLDIAFLAHAVEGEGCDSVRLWSERVFVAMAANNPLCHRESVEWGDLDGRRLIFSATPPGPELQQCVTKRLMGLGVQANVALLAVYRDTVMHVVADGADVTVVGEARATEPFRGVVYRPIRSESLFFHAVWLPENDNPALRRFLSLARGLAKPCADCVARMDRSEPQEDGKPEAGAASHDRAAVLKEHLGRILSKRCVDCLLRNIPME</sequence>
<dbReference type="Gene3D" id="1.10.10.10">
    <property type="entry name" value="Winged helix-like DNA-binding domain superfamily/Winged helix DNA-binding domain"/>
    <property type="match status" value="1"/>
</dbReference>
<name>A0A3S0K0U5_9PROT</name>
<dbReference type="GO" id="GO:0032993">
    <property type="term" value="C:protein-DNA complex"/>
    <property type="evidence" value="ECO:0007669"/>
    <property type="project" value="TreeGrafter"/>
</dbReference>
<accession>A0A3S0K0U5</accession>
<dbReference type="GO" id="GO:0003677">
    <property type="term" value="F:DNA binding"/>
    <property type="evidence" value="ECO:0007669"/>
    <property type="project" value="UniProtKB-KW"/>
</dbReference>
<dbReference type="Pfam" id="PF03466">
    <property type="entry name" value="LysR_substrate"/>
    <property type="match status" value="1"/>
</dbReference>
<dbReference type="EMBL" id="RXMA01000033">
    <property type="protein sequence ID" value="RTR15607.1"/>
    <property type="molecule type" value="Genomic_DNA"/>
</dbReference>
<evidence type="ECO:0000256" key="4">
    <source>
        <dbReference type="ARBA" id="ARBA00023163"/>
    </source>
</evidence>
<dbReference type="SUPFAM" id="SSF53850">
    <property type="entry name" value="Periplasmic binding protein-like II"/>
    <property type="match status" value="1"/>
</dbReference>
<dbReference type="InterPro" id="IPR036388">
    <property type="entry name" value="WH-like_DNA-bd_sf"/>
</dbReference>
<dbReference type="SUPFAM" id="SSF46785">
    <property type="entry name" value="Winged helix' DNA-binding domain"/>
    <property type="match status" value="1"/>
</dbReference>
<dbReference type="GO" id="GO:0003700">
    <property type="term" value="F:DNA-binding transcription factor activity"/>
    <property type="evidence" value="ECO:0007669"/>
    <property type="project" value="InterPro"/>
</dbReference>
<dbReference type="CDD" id="cd08414">
    <property type="entry name" value="PBP2_LTTR_aromatics_like"/>
    <property type="match status" value="1"/>
</dbReference>
<dbReference type="Gene3D" id="3.40.190.10">
    <property type="entry name" value="Periplasmic binding protein-like II"/>
    <property type="match status" value="2"/>
</dbReference>
<evidence type="ECO:0000256" key="1">
    <source>
        <dbReference type="ARBA" id="ARBA00009437"/>
    </source>
</evidence>
<dbReference type="Proteomes" id="UP000277007">
    <property type="component" value="Unassembled WGS sequence"/>
</dbReference>
<gene>
    <name evidence="6" type="ORF">EJ903_22845</name>
</gene>
<keyword evidence="4" id="KW-0804">Transcription</keyword>
<dbReference type="OrthoDB" id="7282659at2"/>
<keyword evidence="3" id="KW-0238">DNA-binding</keyword>
<keyword evidence="2" id="KW-0805">Transcription regulation</keyword>
<evidence type="ECO:0000256" key="3">
    <source>
        <dbReference type="ARBA" id="ARBA00023125"/>
    </source>
</evidence>
<dbReference type="InterPro" id="IPR005119">
    <property type="entry name" value="LysR_subst-bd"/>
</dbReference>
<dbReference type="InterPro" id="IPR000847">
    <property type="entry name" value="LysR_HTH_N"/>
</dbReference>
<keyword evidence="7" id="KW-1185">Reference proteome</keyword>
<proteinExistence type="inferred from homology"/>
<dbReference type="PANTHER" id="PTHR30346">
    <property type="entry name" value="TRANSCRIPTIONAL DUAL REGULATOR HCAR-RELATED"/>
    <property type="match status" value="1"/>
</dbReference>
<comment type="caution">
    <text evidence="6">The sequence shown here is derived from an EMBL/GenBank/DDBJ whole genome shotgun (WGS) entry which is preliminary data.</text>
</comment>
<protein>
    <submittedName>
        <fullName evidence="6">LysR family transcriptional regulator</fullName>
    </submittedName>
</protein>
<evidence type="ECO:0000313" key="7">
    <source>
        <dbReference type="Proteomes" id="UP000277007"/>
    </source>
</evidence>
<dbReference type="InterPro" id="IPR036390">
    <property type="entry name" value="WH_DNA-bd_sf"/>
</dbReference>
<reference evidence="6 7" key="1">
    <citation type="submission" date="2018-12" db="EMBL/GenBank/DDBJ databases">
        <authorList>
            <person name="Yang Y."/>
        </authorList>
    </citation>
    <scope>NUCLEOTIDE SEQUENCE [LARGE SCALE GENOMIC DNA]</scope>
    <source>
        <strain evidence="6 7">L-25-5w-1</strain>
    </source>
</reference>
<dbReference type="AlphaFoldDB" id="A0A3S0K0U5"/>
<dbReference type="RefSeq" id="WP_126619811.1">
    <property type="nucleotide sequence ID" value="NZ_JBHUCY010000026.1"/>
</dbReference>
<dbReference type="Pfam" id="PF00126">
    <property type="entry name" value="HTH_1"/>
    <property type="match status" value="1"/>
</dbReference>
<evidence type="ECO:0000313" key="6">
    <source>
        <dbReference type="EMBL" id="RTR15607.1"/>
    </source>
</evidence>
<comment type="similarity">
    <text evidence="1">Belongs to the LysR transcriptional regulatory family.</text>
</comment>
<evidence type="ECO:0000259" key="5">
    <source>
        <dbReference type="PROSITE" id="PS50931"/>
    </source>
</evidence>
<evidence type="ECO:0000256" key="2">
    <source>
        <dbReference type="ARBA" id="ARBA00023015"/>
    </source>
</evidence>
<feature type="domain" description="HTH lysR-type" evidence="5">
    <location>
        <begin position="5"/>
        <end position="62"/>
    </location>
</feature>
<dbReference type="FunFam" id="1.10.10.10:FF:000001">
    <property type="entry name" value="LysR family transcriptional regulator"/>
    <property type="match status" value="1"/>
</dbReference>